<keyword evidence="5 8" id="KW-0812">Transmembrane</keyword>
<evidence type="ECO:0000256" key="5">
    <source>
        <dbReference type="ARBA" id="ARBA00022692"/>
    </source>
</evidence>
<comment type="similarity">
    <text evidence="2">Belongs to the major facilitator superfamily. EmrB family.</text>
</comment>
<evidence type="ECO:0000256" key="7">
    <source>
        <dbReference type="ARBA" id="ARBA00023136"/>
    </source>
</evidence>
<feature type="transmembrane region" description="Helical" evidence="8">
    <location>
        <begin position="172"/>
        <end position="192"/>
    </location>
</feature>
<keyword evidence="11" id="KW-1185">Reference proteome</keyword>
<feature type="transmembrane region" description="Helical" evidence="8">
    <location>
        <begin position="481"/>
        <end position="499"/>
    </location>
</feature>
<evidence type="ECO:0000256" key="1">
    <source>
        <dbReference type="ARBA" id="ARBA00004651"/>
    </source>
</evidence>
<dbReference type="Pfam" id="PF07690">
    <property type="entry name" value="MFS_1"/>
    <property type="match status" value="1"/>
</dbReference>
<feature type="transmembrane region" description="Helical" evidence="8">
    <location>
        <begin position="199"/>
        <end position="218"/>
    </location>
</feature>
<feature type="transmembrane region" description="Helical" evidence="8">
    <location>
        <begin position="335"/>
        <end position="353"/>
    </location>
</feature>
<feature type="transmembrane region" description="Helical" evidence="8">
    <location>
        <begin position="12"/>
        <end position="38"/>
    </location>
</feature>
<feature type="transmembrane region" description="Helical" evidence="8">
    <location>
        <begin position="365"/>
        <end position="386"/>
    </location>
</feature>
<feature type="transmembrane region" description="Helical" evidence="8">
    <location>
        <begin position="303"/>
        <end position="323"/>
    </location>
</feature>
<dbReference type="EMBL" id="LUUK01000178">
    <property type="protein sequence ID" value="OAI17340.1"/>
    <property type="molecule type" value="Genomic_DNA"/>
</dbReference>
<dbReference type="AlphaFoldDB" id="A0A177NJX9"/>
<comment type="subcellular location">
    <subcellularLocation>
        <location evidence="1">Cell membrane</location>
        <topology evidence="1">Multi-pass membrane protein</topology>
    </subcellularLocation>
</comment>
<evidence type="ECO:0000313" key="11">
    <source>
        <dbReference type="Proteomes" id="UP000077628"/>
    </source>
</evidence>
<comment type="caution">
    <text evidence="10">The sequence shown here is derived from an EMBL/GenBank/DDBJ whole genome shotgun (WGS) entry which is preliminary data.</text>
</comment>
<feature type="domain" description="Major facilitator superfamily (MFS) profile" evidence="9">
    <location>
        <begin position="17"/>
        <end position="504"/>
    </location>
</feature>
<dbReference type="InterPro" id="IPR011701">
    <property type="entry name" value="MFS"/>
</dbReference>
<dbReference type="InterPro" id="IPR036259">
    <property type="entry name" value="MFS_trans_sf"/>
</dbReference>
<keyword evidence="7 8" id="KW-0472">Membrane</keyword>
<organism evidence="10 11">
    <name type="scientific">Methylomonas koyamae</name>
    <dbReference type="NCBI Taxonomy" id="702114"/>
    <lineage>
        <taxon>Bacteria</taxon>
        <taxon>Pseudomonadati</taxon>
        <taxon>Pseudomonadota</taxon>
        <taxon>Gammaproteobacteria</taxon>
        <taxon>Methylococcales</taxon>
        <taxon>Methylococcaceae</taxon>
        <taxon>Methylomonas</taxon>
    </lineage>
</organism>
<dbReference type="Gene3D" id="1.20.1720.10">
    <property type="entry name" value="Multidrug resistance protein D"/>
    <property type="match status" value="2"/>
</dbReference>
<feature type="transmembrane region" description="Helical" evidence="8">
    <location>
        <begin position="83"/>
        <end position="102"/>
    </location>
</feature>
<gene>
    <name evidence="10" type="ORF">A1355_08140</name>
</gene>
<name>A0A177NJX9_9GAMM</name>
<protein>
    <submittedName>
        <fullName evidence="10">Transporter</fullName>
    </submittedName>
</protein>
<dbReference type="STRING" id="702114.A1355_08140"/>
<dbReference type="Proteomes" id="UP000077628">
    <property type="component" value="Unassembled WGS sequence"/>
</dbReference>
<feature type="transmembrane region" description="Helical" evidence="8">
    <location>
        <begin position="230"/>
        <end position="251"/>
    </location>
</feature>
<proteinExistence type="inferred from homology"/>
<evidence type="ECO:0000259" key="9">
    <source>
        <dbReference type="PROSITE" id="PS50850"/>
    </source>
</evidence>
<feature type="transmembrane region" description="Helical" evidence="8">
    <location>
        <begin position="142"/>
        <end position="160"/>
    </location>
</feature>
<dbReference type="SUPFAM" id="SSF103473">
    <property type="entry name" value="MFS general substrate transporter"/>
    <property type="match status" value="1"/>
</dbReference>
<evidence type="ECO:0000256" key="4">
    <source>
        <dbReference type="ARBA" id="ARBA00022475"/>
    </source>
</evidence>
<keyword evidence="3" id="KW-0813">Transport</keyword>
<dbReference type="PROSITE" id="PS50850">
    <property type="entry name" value="MFS"/>
    <property type="match status" value="1"/>
</dbReference>
<dbReference type="OrthoDB" id="9812221at2"/>
<accession>A0A177NJX9</accession>
<dbReference type="InterPro" id="IPR020846">
    <property type="entry name" value="MFS_dom"/>
</dbReference>
<keyword evidence="6 8" id="KW-1133">Transmembrane helix</keyword>
<sequence>MSGRMLRRQRGWRFGLFNACLGLAHALVIFNAGAYIAMLPRVAGGLGIAPSEATWTQTDYMMALALAYPLGAWLVRRVGDYRVLVTALVGFAVASWLCAAADGYARYLAARILLGVCGGISLPAGQTLLLNEYPARGKSVGVGVWSVFTLTPFSLGPPIGGWIADEWGWRCLFWANVPIALSIAGLVAALLYQRKVAVARLRFDGLGLASCVTAWFGLQTLLNRGNDVDWWRADSQIVLALATLLAFAVWIGRARSTCRPYLELRLLTHRNFAVGLTVLCAGFLGFQGLLSLLIVQLQLNLGYSSWLAGLVFLPMAVFAKPVAAVMHEIVKRVDARWLASLSLAGFSVCYFWLSRFDDSAAFATLLGPKLLEGACLGGFFVPLTALMLHDLPARRHAAALELAGALRIAAGAIGITLQGCVLYRRAPLHAVHYAEWMGADSVAAERAASWWRAAGYTDDRGLARLAKAAARQAAIQGIDDAFWLAGCGFAILAALVWLARPTRVRSALADWRDGREEAVMEENA</sequence>
<feature type="transmembrane region" description="Helical" evidence="8">
    <location>
        <begin position="272"/>
        <end position="297"/>
    </location>
</feature>
<feature type="transmembrane region" description="Helical" evidence="8">
    <location>
        <begin position="398"/>
        <end position="417"/>
    </location>
</feature>
<evidence type="ECO:0000313" key="10">
    <source>
        <dbReference type="EMBL" id="OAI17340.1"/>
    </source>
</evidence>
<feature type="transmembrane region" description="Helical" evidence="8">
    <location>
        <begin position="108"/>
        <end position="130"/>
    </location>
</feature>
<dbReference type="PANTHER" id="PTHR42718">
    <property type="entry name" value="MAJOR FACILITATOR SUPERFAMILY MULTIDRUG TRANSPORTER MFSC"/>
    <property type="match status" value="1"/>
</dbReference>
<keyword evidence="4" id="KW-1003">Cell membrane</keyword>
<reference evidence="11" key="1">
    <citation type="submission" date="2016-03" db="EMBL/GenBank/DDBJ databases">
        <authorList>
            <person name="Heylen K."/>
            <person name="De Vos P."/>
            <person name="Vekeman B."/>
        </authorList>
    </citation>
    <scope>NUCLEOTIDE SEQUENCE [LARGE SCALE GENOMIC DNA]</scope>
    <source>
        <strain evidence="11">R-45383</strain>
    </source>
</reference>
<evidence type="ECO:0000256" key="8">
    <source>
        <dbReference type="SAM" id="Phobius"/>
    </source>
</evidence>
<evidence type="ECO:0000256" key="6">
    <source>
        <dbReference type="ARBA" id="ARBA00022989"/>
    </source>
</evidence>
<dbReference type="GO" id="GO:0022857">
    <property type="term" value="F:transmembrane transporter activity"/>
    <property type="evidence" value="ECO:0007669"/>
    <property type="project" value="InterPro"/>
</dbReference>
<dbReference type="PANTHER" id="PTHR42718:SF9">
    <property type="entry name" value="MAJOR FACILITATOR SUPERFAMILY MULTIDRUG TRANSPORTER MFSC"/>
    <property type="match status" value="1"/>
</dbReference>
<dbReference type="GO" id="GO:0005886">
    <property type="term" value="C:plasma membrane"/>
    <property type="evidence" value="ECO:0007669"/>
    <property type="project" value="UniProtKB-SubCell"/>
</dbReference>
<evidence type="ECO:0000256" key="3">
    <source>
        <dbReference type="ARBA" id="ARBA00022448"/>
    </source>
</evidence>
<dbReference type="NCBIfam" id="TIGR00711">
    <property type="entry name" value="efflux_EmrB"/>
    <property type="match status" value="1"/>
</dbReference>
<feature type="transmembrane region" description="Helical" evidence="8">
    <location>
        <begin position="58"/>
        <end position="76"/>
    </location>
</feature>
<dbReference type="InterPro" id="IPR004638">
    <property type="entry name" value="EmrB-like"/>
</dbReference>
<evidence type="ECO:0000256" key="2">
    <source>
        <dbReference type="ARBA" id="ARBA00008537"/>
    </source>
</evidence>